<feature type="region of interest" description="Disordered" evidence="8">
    <location>
        <begin position="1"/>
        <end position="55"/>
    </location>
</feature>
<keyword evidence="3" id="KW-0479">Metal-binding</keyword>
<dbReference type="InterPro" id="IPR030400">
    <property type="entry name" value="Sedolisin_dom"/>
</dbReference>
<dbReference type="PROSITE" id="PS51695">
    <property type="entry name" value="SEDOLISIN"/>
    <property type="match status" value="1"/>
</dbReference>
<feature type="compositionally biased region" description="Gly residues" evidence="8">
    <location>
        <begin position="34"/>
        <end position="51"/>
    </location>
</feature>
<evidence type="ECO:0000256" key="3">
    <source>
        <dbReference type="ARBA" id="ARBA00022723"/>
    </source>
</evidence>
<keyword evidence="4 10" id="KW-0378">Hydrolase</keyword>
<feature type="region of interest" description="Disordered" evidence="8">
    <location>
        <begin position="188"/>
        <end position="214"/>
    </location>
</feature>
<keyword evidence="11" id="KW-1185">Reference proteome</keyword>
<evidence type="ECO:0000256" key="5">
    <source>
        <dbReference type="ARBA" id="ARBA00022825"/>
    </source>
</evidence>
<organism evidence="10 11">
    <name type="scientific">Streptomyces roseicoloratus</name>
    <dbReference type="NCBI Taxonomy" id="2508722"/>
    <lineage>
        <taxon>Bacteria</taxon>
        <taxon>Bacillati</taxon>
        <taxon>Actinomycetota</taxon>
        <taxon>Actinomycetes</taxon>
        <taxon>Kitasatosporales</taxon>
        <taxon>Streptomycetaceae</taxon>
        <taxon>Streptomyces</taxon>
    </lineage>
</organism>
<dbReference type="InterPro" id="IPR050819">
    <property type="entry name" value="Tripeptidyl-peptidase_I"/>
</dbReference>
<evidence type="ECO:0000256" key="2">
    <source>
        <dbReference type="ARBA" id="ARBA00022670"/>
    </source>
</evidence>
<reference evidence="10 11" key="1">
    <citation type="submission" date="2023-09" db="EMBL/GenBank/DDBJ databases">
        <title>Complete genome of Streptomyces roseicoloratus T14.</title>
        <authorList>
            <person name="Bashizi T."/>
            <person name="Kim M.-J."/>
            <person name="Lee G."/>
            <person name="Tagele S.B."/>
            <person name="Shin J.-H."/>
        </authorList>
    </citation>
    <scope>NUCLEOTIDE SEQUENCE [LARGE SCALE GENOMIC DNA]</scope>
    <source>
        <strain evidence="10 11">T14</strain>
    </source>
</reference>
<proteinExistence type="predicted"/>
<dbReference type="EC" id="3.4.-.-" evidence="10"/>
<dbReference type="EMBL" id="CP133762">
    <property type="protein sequence ID" value="WMX43656.1"/>
    <property type="molecule type" value="Genomic_DNA"/>
</dbReference>
<keyword evidence="6" id="KW-0106">Calcium</keyword>
<dbReference type="GO" id="GO:0016787">
    <property type="term" value="F:hydrolase activity"/>
    <property type="evidence" value="ECO:0007669"/>
    <property type="project" value="UniProtKB-KW"/>
</dbReference>
<feature type="compositionally biased region" description="Basic residues" evidence="8">
    <location>
        <begin position="1"/>
        <end position="14"/>
    </location>
</feature>
<evidence type="ECO:0000256" key="1">
    <source>
        <dbReference type="ARBA" id="ARBA00001913"/>
    </source>
</evidence>
<evidence type="ECO:0000313" key="11">
    <source>
        <dbReference type="Proteomes" id="UP001250858"/>
    </source>
</evidence>
<dbReference type="Proteomes" id="UP001250858">
    <property type="component" value="Chromosome"/>
</dbReference>
<gene>
    <name evidence="10" type="ORF">RGF97_00515</name>
</gene>
<dbReference type="PANTHER" id="PTHR14218:SF15">
    <property type="entry name" value="TRIPEPTIDYL-PEPTIDASE 1"/>
    <property type="match status" value="1"/>
</dbReference>
<protein>
    <submittedName>
        <fullName evidence="10">S53 family peptidase</fullName>
        <ecNumber evidence="10">3.4.-.-</ecNumber>
    </submittedName>
</protein>
<evidence type="ECO:0000256" key="4">
    <source>
        <dbReference type="ARBA" id="ARBA00022801"/>
    </source>
</evidence>
<evidence type="ECO:0000256" key="6">
    <source>
        <dbReference type="ARBA" id="ARBA00022837"/>
    </source>
</evidence>
<evidence type="ECO:0000313" key="10">
    <source>
        <dbReference type="EMBL" id="WMX43656.1"/>
    </source>
</evidence>
<evidence type="ECO:0000256" key="7">
    <source>
        <dbReference type="ARBA" id="ARBA00023145"/>
    </source>
</evidence>
<evidence type="ECO:0000259" key="9">
    <source>
        <dbReference type="PROSITE" id="PS51695"/>
    </source>
</evidence>
<dbReference type="SUPFAM" id="SSF54897">
    <property type="entry name" value="Protease propeptides/inhibitors"/>
    <property type="match status" value="1"/>
</dbReference>
<dbReference type="InterPro" id="IPR036852">
    <property type="entry name" value="Peptidase_S8/S53_dom_sf"/>
</dbReference>
<dbReference type="SUPFAM" id="SSF52743">
    <property type="entry name" value="Subtilisin-like"/>
    <property type="match status" value="1"/>
</dbReference>
<dbReference type="Pfam" id="PF09286">
    <property type="entry name" value="Pro-kuma_activ"/>
    <property type="match status" value="1"/>
</dbReference>
<feature type="domain" description="Peptidase S53" evidence="9">
    <location>
        <begin position="245"/>
        <end position="616"/>
    </location>
</feature>
<dbReference type="PANTHER" id="PTHR14218">
    <property type="entry name" value="PROTEASE S8 TRIPEPTIDYL PEPTIDASE I CLN2"/>
    <property type="match status" value="1"/>
</dbReference>
<sequence length="997" mass="102178">MGCGRRRRPGRQRGGRPGFGRTRRRGEGPRPAAGRGGAQGAEGRGPYGGPVPGETLDLSVVLEPRDPAALERFVAEVSTPGSPRYRQYLGTGEFAKVFGAEPETVRTVRAGLEAKGLAVGELEADGLTLPVRTTVAGAAKAFGTEFDGYKLKDGTTGHLNTAAPAFDGRLAGEVRTVVGLNTLDSLKPRNTGVKGGNRKKESAGDTGVLRPRLTGTTPAMCQDVKDYLAYAGDPEFPPLYDTKDYWSARSLAAQYNMANQPNVQTGATIAVYALENYDPKDIAEYQRCHGTRVPVTAVRVNGGPTEPVDPFGSGAGLETALDVQTIIGLAPQSKILVYQGKNTWNDATATYNQIVNENRAKVVSVSWGLCEVHTPADVRSAQNLIFQRAAAQGQTVVVASGDSGSTGCYLPVDAQGTPHPQVPDQDQLVVDFPSASPYVLAVGGTTMQTSVTGQTTWSGSGGGVARGYTVPQQGFQAGRTGAGYSDLCAAPADTTCRQLPDVAGVADPATGYPIAFGGGQYWGVMGGTSGAAPVWSALLGQANQDLACQANGPVGDVHQALYQLPATAFRDVTTGNNNLTASGNSSGLYQAGAGFDLATGLGTPNGREIVTGLCKAVAPSPESTFAALTPARILDTRYGIGRAGTSPVAGKSTVKLKVTGVGGVPAFGVSAVVMNVTATASTGPGFLIAYPSGTTRPDSSNLNWLKGETVPNLVTVPVGKDGSVDLYVAGSATSHLIADISGYYTSEAGGSTYVPTGPARILDTRSAIGRAGTSPVAGKGTVSLTVAGAGGVPATGATAVVLNVTATAPQSAGHLIAYPSGATRPGSSNINWLAGQTRPNAVVLPIGPDGKVNLYNAGNGTVHFIADVFGYYTAGAEGSTFHTAGPARLLDTRYALGTSGTAPLKGGTQLTLNLNDGHTLAKAKAVVLNVTVTAPTTGGFLTVWPDGTALPNASNLNWTTGQTTANLVTVPVVNGKVAFRANYGTVHVIADLFGYYS</sequence>
<evidence type="ECO:0000256" key="8">
    <source>
        <dbReference type="SAM" id="MobiDB-lite"/>
    </source>
</evidence>
<keyword evidence="7" id="KW-0865">Zymogen</keyword>
<dbReference type="CDD" id="cd11377">
    <property type="entry name" value="Pro-peptidase_S53"/>
    <property type="match status" value="1"/>
</dbReference>
<accession>A0ABY9RN92</accession>
<dbReference type="InterPro" id="IPR015366">
    <property type="entry name" value="S53_propep"/>
</dbReference>
<keyword evidence="5" id="KW-0720">Serine protease</keyword>
<name>A0ABY9RN92_9ACTN</name>
<comment type="cofactor">
    <cofactor evidence="1">
        <name>Ca(2+)</name>
        <dbReference type="ChEBI" id="CHEBI:29108"/>
    </cofactor>
</comment>
<dbReference type="Gene3D" id="3.40.50.200">
    <property type="entry name" value="Peptidase S8/S53 domain"/>
    <property type="match status" value="1"/>
</dbReference>
<dbReference type="SMART" id="SM00944">
    <property type="entry name" value="Pro-kuma_activ"/>
    <property type="match status" value="1"/>
</dbReference>
<dbReference type="RefSeq" id="WP_309547592.1">
    <property type="nucleotide sequence ID" value="NZ_CP133762.1"/>
</dbReference>
<dbReference type="CDD" id="cd04056">
    <property type="entry name" value="Peptidases_S53"/>
    <property type="match status" value="1"/>
</dbReference>
<keyword evidence="2" id="KW-0645">Protease</keyword>